<evidence type="ECO:0000313" key="4">
    <source>
        <dbReference type="Proteomes" id="UP000183155"/>
    </source>
</evidence>
<dbReference type="AlphaFoldDB" id="A0A0J6GHR7"/>
<comment type="caution">
    <text evidence="1">The sequence shown here is derived from an EMBL/GenBank/DDBJ whole genome shotgun (WGS) entry which is preliminary data.</text>
</comment>
<dbReference type="PATRIC" id="fig|47884.3.peg.3124"/>
<dbReference type="OrthoDB" id="9182441at2"/>
<proteinExistence type="predicted"/>
<dbReference type="EMBL" id="FNRS01000001">
    <property type="protein sequence ID" value="SEC64315.1"/>
    <property type="molecule type" value="Genomic_DNA"/>
</dbReference>
<accession>A0A0J6GHR7</accession>
<reference evidence="1 3" key="1">
    <citation type="submission" date="2015-02" db="EMBL/GenBank/DDBJ databases">
        <title>Pseudomonas helleri sp. nov. and Pseudomonas weihenstephanensis sp. nov., isolated from raw cows milk.</title>
        <authorList>
            <person name="von Neubeck M."/>
            <person name="Huptas C."/>
            <person name="Wenning M."/>
            <person name="Scherer S."/>
        </authorList>
    </citation>
    <scope>NUCLEOTIDE SEQUENCE [LARGE SCALE GENOMIC DNA]</scope>
    <source>
        <strain evidence="1 3">DSM 21104</strain>
    </source>
</reference>
<name>A0A0J6GHR7_PSETA</name>
<evidence type="ECO:0000313" key="3">
    <source>
        <dbReference type="Proteomes" id="UP000036395"/>
    </source>
</evidence>
<dbReference type="EMBL" id="JYLA01000005">
    <property type="protein sequence ID" value="KMM84221.1"/>
    <property type="molecule type" value="Genomic_DNA"/>
</dbReference>
<dbReference type="RefSeq" id="WP_048381962.1">
    <property type="nucleotide sequence ID" value="NZ_FNRS01000001.1"/>
</dbReference>
<protein>
    <submittedName>
        <fullName evidence="1">Metal-binding protein</fullName>
    </submittedName>
</protein>
<dbReference type="Proteomes" id="UP000036395">
    <property type="component" value="Unassembled WGS sequence"/>
</dbReference>
<keyword evidence="4" id="KW-1185">Reference proteome</keyword>
<reference evidence="2 4" key="2">
    <citation type="submission" date="2016-10" db="EMBL/GenBank/DDBJ databases">
        <authorList>
            <person name="Varghese N."/>
            <person name="Submissions S."/>
        </authorList>
    </citation>
    <scope>NUCLEOTIDE SEQUENCE [LARGE SCALE GENOMIC DNA]</scope>
    <source>
        <strain evidence="2 4">BS3652</strain>
    </source>
</reference>
<sequence>MGNYTKGLTERRHHTQLREGYCLICGTFGPLSWDHVPPQGSITITKVEQAHLTEVMGINSDPVIGVKSSNGSKFRTICKHCNSSHLGTNDQEVARVYKGISEKIKHYFLRADSPVNHVHMLFDGMRFCRAMVGHVLSATTVKDCLQEPVPVPYYAPLQKFVMGDDTATDDSHDFYVWFYPHRRHMSIKMFTCKNHGHIATLSLLSFFPLAFLITEKGQGIYPSGATPVKPTDETLYVKLDSGHLPYAAFPNAGLEGDQMILLDGSRSIVSYPI</sequence>
<gene>
    <name evidence="2" type="ORF">SAMN04490203_2813</name>
    <name evidence="1" type="ORF">TU78_13320</name>
</gene>
<dbReference type="Proteomes" id="UP000183155">
    <property type="component" value="Unassembled WGS sequence"/>
</dbReference>
<organism evidence="1 3">
    <name type="scientific">Pseudomonas taetrolens</name>
    <dbReference type="NCBI Taxonomy" id="47884"/>
    <lineage>
        <taxon>Bacteria</taxon>
        <taxon>Pseudomonadati</taxon>
        <taxon>Pseudomonadota</taxon>
        <taxon>Gammaproteobacteria</taxon>
        <taxon>Pseudomonadales</taxon>
        <taxon>Pseudomonadaceae</taxon>
        <taxon>Pseudomonas</taxon>
    </lineage>
</organism>
<evidence type="ECO:0000313" key="1">
    <source>
        <dbReference type="EMBL" id="KMM84221.1"/>
    </source>
</evidence>
<evidence type="ECO:0000313" key="2">
    <source>
        <dbReference type="EMBL" id="SEC64315.1"/>
    </source>
</evidence>